<dbReference type="OrthoDB" id="9758243at2"/>
<evidence type="ECO:0000259" key="1">
    <source>
        <dbReference type="Pfam" id="PF00271"/>
    </source>
</evidence>
<gene>
    <name evidence="2" type="ORF">FOE78_13840</name>
</gene>
<keyword evidence="3" id="KW-1185">Reference proteome</keyword>
<evidence type="ECO:0000313" key="3">
    <source>
        <dbReference type="Proteomes" id="UP000319263"/>
    </source>
</evidence>
<dbReference type="RefSeq" id="WP_143986810.1">
    <property type="nucleotide sequence ID" value="NZ_CP041692.1"/>
</dbReference>
<dbReference type="InterPro" id="IPR001650">
    <property type="entry name" value="Helicase_C-like"/>
</dbReference>
<dbReference type="GO" id="GO:0005829">
    <property type="term" value="C:cytosol"/>
    <property type="evidence" value="ECO:0007669"/>
    <property type="project" value="TreeGrafter"/>
</dbReference>
<name>A0A516Q0A9_9ACTN</name>
<dbReference type="Pfam" id="PF00271">
    <property type="entry name" value="Helicase_C"/>
    <property type="match status" value="1"/>
</dbReference>
<dbReference type="EMBL" id="CP041692">
    <property type="protein sequence ID" value="QDP96848.1"/>
    <property type="molecule type" value="Genomic_DNA"/>
</dbReference>
<dbReference type="InterPro" id="IPR050742">
    <property type="entry name" value="Helicase_Restrict-Modif_Enz"/>
</dbReference>
<protein>
    <recommendedName>
        <fullName evidence="1">Helicase C-terminal domain-containing protein</fullName>
    </recommendedName>
</protein>
<sequence>MIDTEAGSAWLLLATLIANERTRSLRPLMITGSTVAGGASTIEELAAFAADLEPALELRPEPAPESGVIELADNWSSRQWVRLTTRFFEAGKASVLICTRALLGEGWDARSANVLVDLTTATTPTAVVQTRGRALRLDPQRPDKVAHNWSVVCVTEDHPGGAADWNRFVRKHRGYLAVTDSGEIAVGVGRVDPGFSPYHRRPWLSSTPPTQPC</sequence>
<dbReference type="PANTHER" id="PTHR47396">
    <property type="entry name" value="TYPE I RESTRICTION ENZYME ECOKI R PROTEIN"/>
    <property type="match status" value="1"/>
</dbReference>
<dbReference type="KEGG" id="mik:FOE78_13840"/>
<dbReference type="InterPro" id="IPR027417">
    <property type="entry name" value="P-loop_NTPase"/>
</dbReference>
<dbReference type="PANTHER" id="PTHR47396:SF1">
    <property type="entry name" value="ATP-DEPENDENT HELICASE IRC3-RELATED"/>
    <property type="match status" value="1"/>
</dbReference>
<dbReference type="Proteomes" id="UP000319263">
    <property type="component" value="Chromosome"/>
</dbReference>
<reference evidence="2 3" key="1">
    <citation type="submission" date="2019-07" db="EMBL/GenBank/DDBJ databases">
        <title>Microlunatus dokdonensis sp. nov. isolated from the rhizospheric soil of the wild plant Elymus tsukushiensis.</title>
        <authorList>
            <person name="Ghim S.-Y."/>
            <person name="Hwang Y.-J."/>
            <person name="Son J.-S."/>
            <person name="Shin J.-H."/>
        </authorList>
    </citation>
    <scope>NUCLEOTIDE SEQUENCE [LARGE SCALE GENOMIC DNA]</scope>
    <source>
        <strain evidence="2 3">KUDC0627</strain>
    </source>
</reference>
<accession>A0A516Q0A9</accession>
<feature type="domain" description="Helicase C-terminal" evidence="1">
    <location>
        <begin position="85"/>
        <end position="137"/>
    </location>
</feature>
<evidence type="ECO:0000313" key="2">
    <source>
        <dbReference type="EMBL" id="QDP96848.1"/>
    </source>
</evidence>
<proteinExistence type="predicted"/>
<dbReference type="CDD" id="cd18785">
    <property type="entry name" value="SF2_C"/>
    <property type="match status" value="1"/>
</dbReference>
<dbReference type="AlphaFoldDB" id="A0A516Q0A9"/>
<organism evidence="2 3">
    <name type="scientific">Microlunatus elymi</name>
    <dbReference type="NCBI Taxonomy" id="2596828"/>
    <lineage>
        <taxon>Bacteria</taxon>
        <taxon>Bacillati</taxon>
        <taxon>Actinomycetota</taxon>
        <taxon>Actinomycetes</taxon>
        <taxon>Propionibacteriales</taxon>
        <taxon>Propionibacteriaceae</taxon>
        <taxon>Microlunatus</taxon>
    </lineage>
</organism>
<dbReference type="SUPFAM" id="SSF52540">
    <property type="entry name" value="P-loop containing nucleoside triphosphate hydrolases"/>
    <property type="match status" value="1"/>
</dbReference>
<dbReference type="Gene3D" id="3.40.50.300">
    <property type="entry name" value="P-loop containing nucleotide triphosphate hydrolases"/>
    <property type="match status" value="1"/>
</dbReference>